<organism evidence="5 6">
    <name type="scientific">Artemisia annua</name>
    <name type="common">Sweet wormwood</name>
    <dbReference type="NCBI Taxonomy" id="35608"/>
    <lineage>
        <taxon>Eukaryota</taxon>
        <taxon>Viridiplantae</taxon>
        <taxon>Streptophyta</taxon>
        <taxon>Embryophyta</taxon>
        <taxon>Tracheophyta</taxon>
        <taxon>Spermatophyta</taxon>
        <taxon>Magnoliopsida</taxon>
        <taxon>eudicotyledons</taxon>
        <taxon>Gunneridae</taxon>
        <taxon>Pentapetalae</taxon>
        <taxon>asterids</taxon>
        <taxon>campanulids</taxon>
        <taxon>Asterales</taxon>
        <taxon>Asteraceae</taxon>
        <taxon>Asteroideae</taxon>
        <taxon>Anthemideae</taxon>
        <taxon>Artemisiinae</taxon>
        <taxon>Artemisia</taxon>
    </lineage>
</organism>
<evidence type="ECO:0000256" key="3">
    <source>
        <dbReference type="ARBA" id="ARBA00022989"/>
    </source>
</evidence>
<proteinExistence type="predicted"/>
<dbReference type="GO" id="GO:0016020">
    <property type="term" value="C:membrane"/>
    <property type="evidence" value="ECO:0007669"/>
    <property type="project" value="UniProtKB-SubCell"/>
</dbReference>
<evidence type="ECO:0000256" key="1">
    <source>
        <dbReference type="ARBA" id="ARBA00004141"/>
    </source>
</evidence>
<name>A0A2U1MRE5_ARTAN</name>
<dbReference type="InterPro" id="IPR000425">
    <property type="entry name" value="MIP"/>
</dbReference>
<evidence type="ECO:0000256" key="4">
    <source>
        <dbReference type="ARBA" id="ARBA00023136"/>
    </source>
</evidence>
<evidence type="ECO:0000256" key="2">
    <source>
        <dbReference type="ARBA" id="ARBA00022692"/>
    </source>
</evidence>
<accession>A0A2U1MRE5</accession>
<dbReference type="GO" id="GO:0015267">
    <property type="term" value="F:channel activity"/>
    <property type="evidence" value="ECO:0007669"/>
    <property type="project" value="InterPro"/>
</dbReference>
<keyword evidence="2" id="KW-0812">Transmembrane</keyword>
<sequence>MNKSYQLKRDKTQSIYNTARSFGPADVNISGGSMNPARSFGPVVVSGDFSQIWIYCFALFFLFHQSCLRVEGLFL</sequence>
<keyword evidence="6" id="KW-1185">Reference proteome</keyword>
<dbReference type="STRING" id="35608.A0A2U1MRE5"/>
<keyword evidence="4" id="KW-0472">Membrane</keyword>
<dbReference type="OrthoDB" id="3222at2759"/>
<dbReference type="Proteomes" id="UP000245207">
    <property type="component" value="Unassembled WGS sequence"/>
</dbReference>
<keyword evidence="3" id="KW-1133">Transmembrane helix</keyword>
<dbReference type="EMBL" id="PKPP01004558">
    <property type="protein sequence ID" value="PWA63806.1"/>
    <property type="molecule type" value="Genomic_DNA"/>
</dbReference>
<dbReference type="Gene3D" id="1.20.1080.10">
    <property type="entry name" value="Glycerol uptake facilitator protein"/>
    <property type="match status" value="1"/>
</dbReference>
<dbReference type="Pfam" id="PF00230">
    <property type="entry name" value="MIP"/>
    <property type="match status" value="1"/>
</dbReference>
<comment type="subcellular location">
    <subcellularLocation>
        <location evidence="1">Membrane</location>
        <topology evidence="1">Multi-pass membrane protein</topology>
    </subcellularLocation>
</comment>
<dbReference type="AlphaFoldDB" id="A0A2U1MRE5"/>
<evidence type="ECO:0000313" key="5">
    <source>
        <dbReference type="EMBL" id="PWA63806.1"/>
    </source>
</evidence>
<comment type="caution">
    <text evidence="5">The sequence shown here is derived from an EMBL/GenBank/DDBJ whole genome shotgun (WGS) entry which is preliminary data.</text>
</comment>
<protein>
    <submittedName>
        <fullName evidence="5">Uncharacterized protein</fullName>
    </submittedName>
</protein>
<reference evidence="5 6" key="1">
    <citation type="journal article" date="2018" name="Mol. Plant">
        <title>The genome of Artemisia annua provides insight into the evolution of Asteraceae family and artemisinin biosynthesis.</title>
        <authorList>
            <person name="Shen Q."/>
            <person name="Zhang L."/>
            <person name="Liao Z."/>
            <person name="Wang S."/>
            <person name="Yan T."/>
            <person name="Shi P."/>
            <person name="Liu M."/>
            <person name="Fu X."/>
            <person name="Pan Q."/>
            <person name="Wang Y."/>
            <person name="Lv Z."/>
            <person name="Lu X."/>
            <person name="Zhang F."/>
            <person name="Jiang W."/>
            <person name="Ma Y."/>
            <person name="Chen M."/>
            <person name="Hao X."/>
            <person name="Li L."/>
            <person name="Tang Y."/>
            <person name="Lv G."/>
            <person name="Zhou Y."/>
            <person name="Sun X."/>
            <person name="Brodelius P.E."/>
            <person name="Rose J.K.C."/>
            <person name="Tang K."/>
        </authorList>
    </citation>
    <scope>NUCLEOTIDE SEQUENCE [LARGE SCALE GENOMIC DNA]</scope>
    <source>
        <strain evidence="6">cv. Huhao1</strain>
        <tissue evidence="5">Leaf</tissue>
    </source>
</reference>
<gene>
    <name evidence="5" type="ORF">CTI12_AA357840</name>
</gene>
<dbReference type="InterPro" id="IPR023271">
    <property type="entry name" value="Aquaporin-like"/>
</dbReference>
<dbReference type="SUPFAM" id="SSF81338">
    <property type="entry name" value="Aquaporin-like"/>
    <property type="match status" value="1"/>
</dbReference>
<evidence type="ECO:0000313" key="6">
    <source>
        <dbReference type="Proteomes" id="UP000245207"/>
    </source>
</evidence>